<feature type="domain" description="Polyphosphate kinase middle" evidence="10">
    <location>
        <begin position="125"/>
        <end position="306"/>
    </location>
</feature>
<dbReference type="GO" id="GO:0005524">
    <property type="term" value="F:ATP binding"/>
    <property type="evidence" value="ECO:0007669"/>
    <property type="project" value="UniProtKB-KW"/>
</dbReference>
<evidence type="ECO:0000313" key="15">
    <source>
        <dbReference type="Proteomes" id="UP001151071"/>
    </source>
</evidence>
<evidence type="ECO:0000259" key="11">
    <source>
        <dbReference type="Pfam" id="PF13089"/>
    </source>
</evidence>
<feature type="domain" description="Polyphosphate kinase C-terminal" evidence="13">
    <location>
        <begin position="334"/>
        <end position="498"/>
    </location>
</feature>
<keyword evidence="5 8" id="KW-0418">Kinase</keyword>
<dbReference type="Pfam" id="PF13089">
    <property type="entry name" value="PP_kinase_N"/>
    <property type="match status" value="1"/>
</dbReference>
<dbReference type="InterPro" id="IPR036832">
    <property type="entry name" value="PPK_N_dom_sf"/>
</dbReference>
<evidence type="ECO:0000256" key="9">
    <source>
        <dbReference type="RuleBase" id="RU003800"/>
    </source>
</evidence>
<keyword evidence="4 8" id="KW-0547">Nucleotide-binding</keyword>
<dbReference type="InterPro" id="IPR036830">
    <property type="entry name" value="PP_kinase_middle_dom_sf"/>
</dbReference>
<dbReference type="CDD" id="cd09165">
    <property type="entry name" value="PLDc_PaPPK1_C1_like"/>
    <property type="match status" value="1"/>
</dbReference>
<evidence type="ECO:0000256" key="3">
    <source>
        <dbReference type="ARBA" id="ARBA00022723"/>
    </source>
</evidence>
<comment type="function">
    <text evidence="8 9">Catalyzes the reversible transfer of the terminal phosphate of ATP to form a long-chain polyphosphate (polyP).</text>
</comment>
<evidence type="ECO:0000259" key="13">
    <source>
        <dbReference type="Pfam" id="PF17941"/>
    </source>
</evidence>
<sequence length="708" mass="80521">MNDFHLPAYYINRELSWVAFNERVLEEAARPENPLFERLKFIAIASSNFDEFFMVRVAGLKDQVKAGFAKPDNKSGMTPREQLEAIWERTQVVMNKLFAVLKHEILPELERVGIRFLKTAQLQDEQRAFVHDFFHHRLYPVLTPMAVDASHPFPMLLNKSLNLAVLLENAEEPEEGPLFAVVQVPAVVPRFLALPSPAGEAHFILLEDVIREHMDTLFQGYSILETSAFRITRNADLTIDEDETEDLLEAIQEELKKRKMGEPVRLAVDASMSDFLKRTLQDWLELEDSEVYRIDGPLDPSFFFKFYGLPGYDALRFEPYPPQPPRDLLGSADLFETIRQRDVLLHHPYESFDPVVEFVQRAADDPNVLAIKQTLYRVSGDSPIVNALLRAADNGKQVTVLVELKARFDEENNIVWAKKLEKVGCHVIYGIVGLKTHSKITLVVRAENGELRRYVHLSTGNYNDTTARIYTDLGMFTSREAFGEDASHFFNHLSGYSKPPAWKVITTAPAGLRERFLGLIEREIAHSQAGKPARIIAKMNALTDKEIIEALYKASCAGVKIDLIVRGICCLRPGIEGVSENIRVISIVGRFLEHSRIYCFHNGGEADVFLSSADWMTRNMIARVEILFPVLQEDLKERILHILDIMLRDDAKARVLQPDGQYRPVAAQGPHPLNSQHYFWEEAFRAVRSRGADPAALRLKPITTAPER</sequence>
<dbReference type="Pfam" id="PF17941">
    <property type="entry name" value="PP_kinase_C_1"/>
    <property type="match status" value="1"/>
</dbReference>
<organism evidence="14 15">
    <name type="scientific">Brevibacillus thermoruber</name>
    <dbReference type="NCBI Taxonomy" id="33942"/>
    <lineage>
        <taxon>Bacteria</taxon>
        <taxon>Bacillati</taxon>
        <taxon>Bacillota</taxon>
        <taxon>Bacilli</taxon>
        <taxon>Bacillales</taxon>
        <taxon>Paenibacillaceae</taxon>
        <taxon>Brevibacillus</taxon>
    </lineage>
</organism>
<reference evidence="14" key="1">
    <citation type="submission" date="2022-12" db="EMBL/GenBank/DDBJ databases">
        <title>Draft genome sequence of the thermophilic strain Brevibacillus thermoruber HT42, isolated from Los Humeros, Puebla, Mexico, with biotechnological potential.</title>
        <authorList>
            <person name="Lara Sanchez J."/>
            <person name="Solis Palacios R."/>
            <person name="Bustos Baena A.S."/>
            <person name="Ruz Baez A.E."/>
            <person name="Espinosa Luna G."/>
            <person name="Oliart Ros R.M."/>
        </authorList>
    </citation>
    <scope>NUCLEOTIDE SEQUENCE</scope>
    <source>
        <strain evidence="14">HT42</strain>
    </source>
</reference>
<feature type="binding site" evidence="8">
    <location>
        <position position="566"/>
    </location>
    <ligand>
        <name>ATP</name>
        <dbReference type="ChEBI" id="CHEBI:30616"/>
    </ligand>
</feature>
<accession>A0A9X3TST4</accession>
<keyword evidence="1 8" id="KW-0597">Phosphoprotein</keyword>
<dbReference type="Proteomes" id="UP001151071">
    <property type="component" value="Unassembled WGS sequence"/>
</dbReference>
<comment type="cofactor">
    <cofactor evidence="8">
        <name>Mg(2+)</name>
        <dbReference type="ChEBI" id="CHEBI:18420"/>
    </cofactor>
</comment>
<feature type="binding site" evidence="8">
    <location>
        <position position="407"/>
    </location>
    <ligand>
        <name>Mg(2+)</name>
        <dbReference type="ChEBI" id="CHEBI:18420"/>
    </ligand>
</feature>
<dbReference type="InterPro" id="IPR025198">
    <property type="entry name" value="PPK_N_dom"/>
</dbReference>
<evidence type="ECO:0000259" key="12">
    <source>
        <dbReference type="Pfam" id="PF13090"/>
    </source>
</evidence>
<evidence type="ECO:0000256" key="5">
    <source>
        <dbReference type="ARBA" id="ARBA00022777"/>
    </source>
</evidence>
<dbReference type="AlphaFoldDB" id="A0A9X3TST4"/>
<dbReference type="InterPro" id="IPR003414">
    <property type="entry name" value="PP_kinase"/>
</dbReference>
<keyword evidence="2 8" id="KW-0808">Transferase</keyword>
<name>A0A9X3TST4_9BACL</name>
<dbReference type="NCBIfam" id="NF003917">
    <property type="entry name" value="PRK05443.1-1"/>
    <property type="match status" value="1"/>
</dbReference>
<dbReference type="NCBIfam" id="TIGR03705">
    <property type="entry name" value="poly_P_kin"/>
    <property type="match status" value="1"/>
</dbReference>
<protein>
    <recommendedName>
        <fullName evidence="8 9">Polyphosphate kinase</fullName>
        <ecNumber evidence="8 9">2.7.4.1</ecNumber>
    </recommendedName>
    <alternativeName>
        <fullName evidence="8">ATP-polyphosphate phosphotransferase</fullName>
    </alternativeName>
    <alternativeName>
        <fullName evidence="8">Polyphosphoric acid kinase</fullName>
    </alternativeName>
</protein>
<keyword evidence="15" id="KW-1185">Reference proteome</keyword>
<dbReference type="Pfam" id="PF02503">
    <property type="entry name" value="PP_kinase"/>
    <property type="match status" value="1"/>
</dbReference>
<evidence type="ECO:0000256" key="2">
    <source>
        <dbReference type="ARBA" id="ARBA00022679"/>
    </source>
</evidence>
<proteinExistence type="inferred from homology"/>
<dbReference type="GO" id="GO:0006799">
    <property type="term" value="P:polyphosphate biosynthetic process"/>
    <property type="evidence" value="ECO:0007669"/>
    <property type="project" value="UniProtKB-UniRule"/>
</dbReference>
<dbReference type="InterPro" id="IPR024953">
    <property type="entry name" value="PP_kinase_middle"/>
</dbReference>
<evidence type="ECO:0000256" key="4">
    <source>
        <dbReference type="ARBA" id="ARBA00022741"/>
    </source>
</evidence>
<dbReference type="EC" id="2.7.4.1" evidence="8 9"/>
<dbReference type="SUPFAM" id="SSF140356">
    <property type="entry name" value="PPK N-terminal domain-like"/>
    <property type="match status" value="1"/>
</dbReference>
<dbReference type="PIRSF" id="PIRSF015589">
    <property type="entry name" value="PP_kinase"/>
    <property type="match status" value="1"/>
</dbReference>
<dbReference type="FunFam" id="3.30.870.10:FF:000001">
    <property type="entry name" value="Polyphosphate kinase"/>
    <property type="match status" value="1"/>
</dbReference>
<dbReference type="PANTHER" id="PTHR30218:SF0">
    <property type="entry name" value="POLYPHOSPHATE KINASE"/>
    <property type="match status" value="1"/>
</dbReference>
<dbReference type="CDD" id="cd09168">
    <property type="entry name" value="PLDc_PaPPK1_C2_like"/>
    <property type="match status" value="1"/>
</dbReference>
<feature type="binding site" evidence="8">
    <location>
        <position position="48"/>
    </location>
    <ligand>
        <name>ATP</name>
        <dbReference type="ChEBI" id="CHEBI:30616"/>
    </ligand>
</feature>
<dbReference type="NCBIfam" id="NF003920">
    <property type="entry name" value="PRK05443.2-1"/>
    <property type="match status" value="1"/>
</dbReference>
<feature type="domain" description="Polyphosphate kinase N-terminal" evidence="11">
    <location>
        <begin position="10"/>
        <end position="116"/>
    </location>
</feature>
<evidence type="ECO:0000256" key="1">
    <source>
        <dbReference type="ARBA" id="ARBA00022553"/>
    </source>
</evidence>
<feature type="binding site" evidence="8">
    <location>
        <position position="377"/>
    </location>
    <ligand>
        <name>Mg(2+)</name>
        <dbReference type="ChEBI" id="CHEBI:18420"/>
    </ligand>
</feature>
<dbReference type="GO" id="GO:0008976">
    <property type="term" value="F:polyphosphate kinase activity"/>
    <property type="evidence" value="ECO:0007669"/>
    <property type="project" value="UniProtKB-UniRule"/>
</dbReference>
<keyword evidence="3 8" id="KW-0479">Metal-binding</keyword>
<dbReference type="NCBIfam" id="NF003918">
    <property type="entry name" value="PRK05443.1-2"/>
    <property type="match status" value="1"/>
</dbReference>
<dbReference type="Gene3D" id="1.20.58.310">
    <property type="entry name" value="Polyphosphate kinase N-terminal domain"/>
    <property type="match status" value="1"/>
</dbReference>
<comment type="PTM">
    <text evidence="8 9">An intermediate of this reaction is the autophosphorylated ppk in which a phosphate is covalently linked to a histidine residue through a N-P bond.</text>
</comment>
<dbReference type="Gene3D" id="3.30.870.10">
    <property type="entry name" value="Endonuclease Chain A"/>
    <property type="match status" value="2"/>
</dbReference>
<dbReference type="GO" id="GO:0009358">
    <property type="term" value="C:polyphosphate kinase complex"/>
    <property type="evidence" value="ECO:0007669"/>
    <property type="project" value="InterPro"/>
</dbReference>
<dbReference type="PANTHER" id="PTHR30218">
    <property type="entry name" value="POLYPHOSPHATE KINASE"/>
    <property type="match status" value="1"/>
</dbReference>
<dbReference type="HAMAP" id="MF_00347">
    <property type="entry name" value="Polyphosphate_kinase"/>
    <property type="match status" value="1"/>
</dbReference>
<dbReference type="InterPro" id="IPR041108">
    <property type="entry name" value="PP_kinase_C_1"/>
</dbReference>
<dbReference type="GO" id="GO:0046872">
    <property type="term" value="F:metal ion binding"/>
    <property type="evidence" value="ECO:0007669"/>
    <property type="project" value="UniProtKB-KW"/>
</dbReference>
<dbReference type="SUPFAM" id="SSF143724">
    <property type="entry name" value="PHP14-like"/>
    <property type="match status" value="1"/>
</dbReference>
<evidence type="ECO:0000259" key="10">
    <source>
        <dbReference type="Pfam" id="PF02503"/>
    </source>
</evidence>
<dbReference type="Pfam" id="PF13090">
    <property type="entry name" value="PP_kinase_C"/>
    <property type="match status" value="1"/>
</dbReference>
<gene>
    <name evidence="8" type="primary">ppk</name>
    <name evidence="14" type="ORF">O3V59_17920</name>
</gene>
<evidence type="ECO:0000256" key="8">
    <source>
        <dbReference type="HAMAP-Rule" id="MF_00347"/>
    </source>
</evidence>
<feature type="binding site" evidence="8">
    <location>
        <position position="470"/>
    </location>
    <ligand>
        <name>ATP</name>
        <dbReference type="ChEBI" id="CHEBI:30616"/>
    </ligand>
</feature>
<comment type="caution">
    <text evidence="14">The sequence shown here is derived from an EMBL/GenBank/DDBJ whole genome shotgun (WGS) entry which is preliminary data.</text>
</comment>
<dbReference type="NCBIfam" id="NF003921">
    <property type="entry name" value="PRK05443.2-2"/>
    <property type="match status" value="1"/>
</dbReference>
<comment type="catalytic activity">
    <reaction evidence="8 9">
        <text>[phosphate](n) + ATP = [phosphate](n+1) + ADP</text>
        <dbReference type="Rhea" id="RHEA:19573"/>
        <dbReference type="Rhea" id="RHEA-COMP:9859"/>
        <dbReference type="Rhea" id="RHEA-COMP:14280"/>
        <dbReference type="ChEBI" id="CHEBI:16838"/>
        <dbReference type="ChEBI" id="CHEBI:30616"/>
        <dbReference type="ChEBI" id="CHEBI:456216"/>
        <dbReference type="EC" id="2.7.4.1"/>
    </reaction>
</comment>
<dbReference type="RefSeq" id="WP_271140665.1">
    <property type="nucleotide sequence ID" value="NZ_JAPYYP010000028.1"/>
</dbReference>
<comment type="similarity">
    <text evidence="8 9">Belongs to the polyphosphate kinase 1 (PPK1) family.</text>
</comment>
<feature type="domain" description="Polyphosphate kinase C-terminal" evidence="12">
    <location>
        <begin position="506"/>
        <end position="676"/>
    </location>
</feature>
<feature type="binding site" evidence="8">
    <location>
        <position position="594"/>
    </location>
    <ligand>
        <name>ATP</name>
        <dbReference type="ChEBI" id="CHEBI:30616"/>
    </ligand>
</feature>
<feature type="active site" description="Phosphohistidine intermediate" evidence="8">
    <location>
        <position position="437"/>
    </location>
</feature>
<dbReference type="InterPro" id="IPR025200">
    <property type="entry name" value="PPK_C_dom2"/>
</dbReference>
<evidence type="ECO:0000256" key="6">
    <source>
        <dbReference type="ARBA" id="ARBA00022840"/>
    </source>
</evidence>
<evidence type="ECO:0000313" key="14">
    <source>
        <dbReference type="EMBL" id="MDA5110249.1"/>
    </source>
</evidence>
<dbReference type="SUPFAM" id="SSF56024">
    <property type="entry name" value="Phospholipase D/nuclease"/>
    <property type="match status" value="2"/>
</dbReference>
<keyword evidence="7 8" id="KW-0460">Magnesium</keyword>
<dbReference type="Gene3D" id="3.30.1840.10">
    <property type="entry name" value="Polyphosphate kinase middle domain"/>
    <property type="match status" value="1"/>
</dbReference>
<dbReference type="EMBL" id="JAPYYP010000028">
    <property type="protein sequence ID" value="MDA5110249.1"/>
    <property type="molecule type" value="Genomic_DNA"/>
</dbReference>
<evidence type="ECO:0000256" key="7">
    <source>
        <dbReference type="ARBA" id="ARBA00022842"/>
    </source>
</evidence>
<keyword evidence="6 8" id="KW-0067">ATP-binding</keyword>